<evidence type="ECO:0000256" key="4">
    <source>
        <dbReference type="ARBA" id="ARBA00022490"/>
    </source>
</evidence>
<dbReference type="AlphaFoldDB" id="A0A1G4HZ80"/>
<organism evidence="9 10">
    <name type="scientific">Trypanosoma equiperdum</name>
    <dbReference type="NCBI Taxonomy" id="5694"/>
    <lineage>
        <taxon>Eukaryota</taxon>
        <taxon>Discoba</taxon>
        <taxon>Euglenozoa</taxon>
        <taxon>Kinetoplastea</taxon>
        <taxon>Metakinetoplastina</taxon>
        <taxon>Trypanosomatida</taxon>
        <taxon>Trypanosomatidae</taxon>
        <taxon>Trypanosoma</taxon>
    </lineage>
</organism>
<evidence type="ECO:0000313" key="10">
    <source>
        <dbReference type="Proteomes" id="UP000195570"/>
    </source>
</evidence>
<keyword evidence="8" id="KW-0966">Cell projection</keyword>
<comment type="caution">
    <text evidence="9">The sequence shown here is derived from an EMBL/GenBank/DDBJ whole genome shotgun (WGS) entry which is preliminary data.</text>
</comment>
<evidence type="ECO:0000256" key="1">
    <source>
        <dbReference type="ARBA" id="ARBA00004430"/>
    </source>
</evidence>
<dbReference type="EMBL" id="CZPT02000119">
    <property type="protein sequence ID" value="SCU64660.1"/>
    <property type="molecule type" value="Genomic_DNA"/>
</dbReference>
<evidence type="ECO:0000256" key="5">
    <source>
        <dbReference type="ARBA" id="ARBA00022794"/>
    </source>
</evidence>
<dbReference type="Pfam" id="PF12018">
    <property type="entry name" value="FAP206"/>
    <property type="match status" value="1"/>
</dbReference>
<evidence type="ECO:0000313" key="9">
    <source>
        <dbReference type="EMBL" id="SCU64660.1"/>
    </source>
</evidence>
<keyword evidence="5" id="KW-0970">Cilium biogenesis/degradation</keyword>
<proteinExistence type="inferred from homology"/>
<protein>
    <recommendedName>
        <fullName evidence="3">Cilia- and flagella-associated protein 206</fullName>
    </recommendedName>
</protein>
<evidence type="ECO:0000256" key="7">
    <source>
        <dbReference type="ARBA" id="ARBA00023212"/>
    </source>
</evidence>
<dbReference type="Proteomes" id="UP000195570">
    <property type="component" value="Unassembled WGS sequence"/>
</dbReference>
<accession>A0A1G4HZ80</accession>
<dbReference type="RefSeq" id="XP_067076379.1">
    <property type="nucleotide sequence ID" value="XM_067220278.1"/>
</dbReference>
<keyword evidence="4" id="KW-0963">Cytoplasm</keyword>
<dbReference type="GO" id="GO:0030030">
    <property type="term" value="P:cell projection organization"/>
    <property type="evidence" value="ECO:0007669"/>
    <property type="project" value="UniProtKB-KW"/>
</dbReference>
<evidence type="ECO:0000256" key="8">
    <source>
        <dbReference type="ARBA" id="ARBA00023273"/>
    </source>
</evidence>
<evidence type="ECO:0000256" key="2">
    <source>
        <dbReference type="ARBA" id="ARBA00010500"/>
    </source>
</evidence>
<dbReference type="GeneID" id="92381226"/>
<comment type="similarity">
    <text evidence="2">Belongs to the CFAP206 family.</text>
</comment>
<dbReference type="VEuPathDB" id="TriTrypDB:TEOVI_000729200"/>
<name>A0A1G4HZ80_TRYEQ</name>
<dbReference type="PANTHER" id="PTHR21442:SF0">
    <property type="entry name" value="CILIA- AND FLAGELLA-ASSOCIATED PROTEIN 206"/>
    <property type="match status" value="1"/>
</dbReference>
<evidence type="ECO:0000256" key="3">
    <source>
        <dbReference type="ARBA" id="ARBA00021602"/>
    </source>
</evidence>
<dbReference type="GO" id="GO:0036064">
    <property type="term" value="C:ciliary basal body"/>
    <property type="evidence" value="ECO:0007669"/>
    <property type="project" value="TreeGrafter"/>
</dbReference>
<sequence length="640" mass="72054">MDVTPVVAREIVRRFGKLTAGGSSMSLTTELASFVLRLQLRNSPFRDAKGDVEMTPEAIETMVEDVANFLVTCSEDLMATLSLQCRTLSLPTKLKAKRHKERVKFETVTLKLLTSLCDNSERLPEELLGEMTFFILHCYGQAEESQSNLPARKETALVLTAVLPKSQVPAFASQPPEEKKRQLQELRRIVWGIRLHNVACGKSVGTGITPPRDKAELLMSSLREHIEKELEEAISACARYVAVLRSPSTPVEGSMREAICAEYHRQLQLLLNIRMAKQQLDTLNNQIFGELLPSYEAALEAVKDVLGTRSMRSDGVSLRKNVSKATVYPKFIELAEVYEEAQRSFQSFEDIKALMTLSLSLGKVSNSSLPPTLLQEAINLEKEDGPADRCSTEARFESIVTASLPTKLDRVFYARDAETLRARSAVCALNGMCPVTLLEDGLCVEGRVGSRDPAFPGFVMRSEVDNERVEWYAFQTASKLLRFAASSQRFVDHAKTLVKSNMVMVGLFGLVDLLPRELYIEGTRRYEHQQEEALAARQTVSTQTGQIDSYIDRNYRWNEWDLRRQALKLVNLLDMRTHSTQTIASHFRRDNATQCRPPRDDSTQTMQDIAVQPPRTVQYLKGLRGTKTSAIETVQKTFLY</sequence>
<reference evidence="9" key="1">
    <citation type="submission" date="2016-09" db="EMBL/GenBank/DDBJ databases">
        <authorList>
            <person name="Hebert L."/>
            <person name="Moumen B."/>
        </authorList>
    </citation>
    <scope>NUCLEOTIDE SEQUENCE [LARGE SCALE GENOMIC DNA]</scope>
    <source>
        <strain evidence="9">OVI</strain>
    </source>
</reference>
<gene>
    <name evidence="9" type="ORF">TEOVI_000729200</name>
</gene>
<dbReference type="GO" id="GO:0003356">
    <property type="term" value="P:regulation of cilium beat frequency"/>
    <property type="evidence" value="ECO:0007669"/>
    <property type="project" value="TreeGrafter"/>
</dbReference>
<comment type="subcellular location">
    <subcellularLocation>
        <location evidence="1">Cytoplasm</location>
        <location evidence="1">Cytoskeleton</location>
        <location evidence="1">Cilium axoneme</location>
    </subcellularLocation>
</comment>
<dbReference type="InterPro" id="IPR021897">
    <property type="entry name" value="FAP206"/>
</dbReference>
<keyword evidence="10" id="KW-1185">Reference proteome</keyword>
<keyword evidence="7" id="KW-0206">Cytoskeleton</keyword>
<evidence type="ECO:0000256" key="6">
    <source>
        <dbReference type="ARBA" id="ARBA00023069"/>
    </source>
</evidence>
<dbReference type="GO" id="GO:0005930">
    <property type="term" value="C:axoneme"/>
    <property type="evidence" value="ECO:0007669"/>
    <property type="project" value="UniProtKB-SubCell"/>
</dbReference>
<dbReference type="PANTHER" id="PTHR21442">
    <property type="entry name" value="CILIA- AND FLAGELLA-ASSOCIATED PROTEIN 206"/>
    <property type="match status" value="1"/>
</dbReference>
<keyword evidence="6" id="KW-0969">Cilium</keyword>